<dbReference type="PROSITE" id="PS00108">
    <property type="entry name" value="PROTEIN_KINASE_ST"/>
    <property type="match status" value="1"/>
</dbReference>
<dbReference type="InterPro" id="IPR001245">
    <property type="entry name" value="Ser-Thr/Tyr_kinase_cat_dom"/>
</dbReference>
<dbReference type="PROSITE" id="PS50011">
    <property type="entry name" value="PROTEIN_KINASE_DOM"/>
    <property type="match status" value="1"/>
</dbReference>
<organism evidence="17">
    <name type="scientific">Ananas comosus var. bracteatus</name>
    <name type="common">red pineapple</name>
    <dbReference type="NCBI Taxonomy" id="296719"/>
    <lineage>
        <taxon>Eukaryota</taxon>
        <taxon>Viridiplantae</taxon>
        <taxon>Streptophyta</taxon>
        <taxon>Embryophyta</taxon>
        <taxon>Tracheophyta</taxon>
        <taxon>Spermatophyta</taxon>
        <taxon>Magnoliopsida</taxon>
        <taxon>Liliopsida</taxon>
        <taxon>Poales</taxon>
        <taxon>Bromeliaceae</taxon>
        <taxon>Bromelioideae</taxon>
        <taxon>Ananas</taxon>
    </lineage>
</organism>
<proteinExistence type="inferred from homology"/>
<keyword evidence="7" id="KW-0812">Transmembrane</keyword>
<dbReference type="GO" id="GO:0002229">
    <property type="term" value="P:defense response to oomycetes"/>
    <property type="evidence" value="ECO:0007669"/>
    <property type="project" value="UniProtKB-ARBA"/>
</dbReference>
<evidence type="ECO:0000256" key="10">
    <source>
        <dbReference type="ARBA" id="ARBA00022777"/>
    </source>
</evidence>
<accession>A0A6V7QUZ3</accession>
<dbReference type="PANTHER" id="PTHR27002">
    <property type="entry name" value="RECEPTOR-LIKE SERINE/THREONINE-PROTEIN KINASE SD1-8"/>
    <property type="match status" value="1"/>
</dbReference>
<dbReference type="InterPro" id="IPR011009">
    <property type="entry name" value="Kinase-like_dom_sf"/>
</dbReference>
<evidence type="ECO:0000256" key="7">
    <source>
        <dbReference type="ARBA" id="ARBA00022692"/>
    </source>
</evidence>
<evidence type="ECO:0000256" key="6">
    <source>
        <dbReference type="ARBA" id="ARBA00022679"/>
    </source>
</evidence>
<dbReference type="Gene3D" id="1.10.510.10">
    <property type="entry name" value="Transferase(Phosphotransferase) domain 1"/>
    <property type="match status" value="1"/>
</dbReference>
<dbReference type="SMART" id="SM00220">
    <property type="entry name" value="S_TKc"/>
    <property type="match status" value="1"/>
</dbReference>
<evidence type="ECO:0000256" key="15">
    <source>
        <dbReference type="ARBA" id="ARBA00023180"/>
    </source>
</evidence>
<name>A0A6V7QUZ3_ANACO</name>
<dbReference type="PANTHER" id="PTHR27002:SF1044">
    <property type="entry name" value="PROTEIN KINASE SUPERFAMILY PROTEIN"/>
    <property type="match status" value="1"/>
</dbReference>
<keyword evidence="5" id="KW-0723">Serine/threonine-protein kinase</keyword>
<reference evidence="17" key="1">
    <citation type="submission" date="2020-07" db="EMBL/GenBank/DDBJ databases">
        <authorList>
            <person name="Lin J."/>
        </authorList>
    </citation>
    <scope>NUCLEOTIDE SEQUENCE</scope>
</reference>
<dbReference type="Pfam" id="PF07714">
    <property type="entry name" value="PK_Tyr_Ser-Thr"/>
    <property type="match status" value="1"/>
</dbReference>
<protein>
    <recommendedName>
        <fullName evidence="16">Protein kinase domain-containing protein</fullName>
    </recommendedName>
</protein>
<evidence type="ECO:0000256" key="4">
    <source>
        <dbReference type="ARBA" id="ARBA00022475"/>
    </source>
</evidence>
<evidence type="ECO:0000256" key="11">
    <source>
        <dbReference type="ARBA" id="ARBA00022840"/>
    </source>
</evidence>
<dbReference type="EMBL" id="CAJEUB010000023">
    <property type="protein sequence ID" value="CAD1846768.1"/>
    <property type="molecule type" value="Genomic_DNA"/>
</dbReference>
<keyword evidence="8" id="KW-0732">Signal</keyword>
<evidence type="ECO:0000259" key="16">
    <source>
        <dbReference type="PROSITE" id="PS50011"/>
    </source>
</evidence>
<evidence type="ECO:0000256" key="2">
    <source>
        <dbReference type="ARBA" id="ARBA00008536"/>
    </source>
</evidence>
<keyword evidence="12" id="KW-1133">Transmembrane helix</keyword>
<dbReference type="SUPFAM" id="SSF56112">
    <property type="entry name" value="Protein kinase-like (PK-like)"/>
    <property type="match status" value="1"/>
</dbReference>
<keyword evidence="13" id="KW-0472">Membrane</keyword>
<evidence type="ECO:0000256" key="9">
    <source>
        <dbReference type="ARBA" id="ARBA00022741"/>
    </source>
</evidence>
<dbReference type="FunFam" id="3.30.200.20:FF:000924">
    <property type="entry name" value="Uncharacterized protein"/>
    <property type="match status" value="1"/>
</dbReference>
<dbReference type="GO" id="GO:0005886">
    <property type="term" value="C:plasma membrane"/>
    <property type="evidence" value="ECO:0007669"/>
    <property type="project" value="UniProtKB-SubCell"/>
</dbReference>
<keyword evidence="11" id="KW-0067">ATP-binding</keyword>
<comment type="similarity">
    <text evidence="2">In the N-terminal section; belongs to the leguminous lectin family.</text>
</comment>
<comment type="subcellular location">
    <subcellularLocation>
        <location evidence="1">Cell membrane</location>
        <topology evidence="1">Single-pass type I membrane protein</topology>
    </subcellularLocation>
</comment>
<evidence type="ECO:0000256" key="5">
    <source>
        <dbReference type="ARBA" id="ARBA00022527"/>
    </source>
</evidence>
<dbReference type="FunFam" id="1.10.510.10:FF:000240">
    <property type="entry name" value="Lectin-domain containing receptor kinase A4.3"/>
    <property type="match status" value="1"/>
</dbReference>
<evidence type="ECO:0000256" key="14">
    <source>
        <dbReference type="ARBA" id="ARBA00023170"/>
    </source>
</evidence>
<keyword evidence="9" id="KW-0547">Nucleotide-binding</keyword>
<keyword evidence="4" id="KW-1003">Cell membrane</keyword>
<keyword evidence="10" id="KW-0418">Kinase</keyword>
<comment type="similarity">
    <text evidence="3">In the C-terminal section; belongs to the protein kinase superfamily. Ser/Thr protein kinase family.</text>
</comment>
<dbReference type="GO" id="GO:0005524">
    <property type="term" value="F:ATP binding"/>
    <property type="evidence" value="ECO:0007669"/>
    <property type="project" value="UniProtKB-KW"/>
</dbReference>
<evidence type="ECO:0000256" key="12">
    <source>
        <dbReference type="ARBA" id="ARBA00022989"/>
    </source>
</evidence>
<evidence type="ECO:0000256" key="8">
    <source>
        <dbReference type="ARBA" id="ARBA00022729"/>
    </source>
</evidence>
<feature type="domain" description="Protein kinase" evidence="16">
    <location>
        <begin position="51"/>
        <end position="288"/>
    </location>
</feature>
<gene>
    <name evidence="17" type="ORF">CB5_LOCUS29979</name>
</gene>
<dbReference type="Gene3D" id="3.30.200.20">
    <property type="entry name" value="Phosphorylase Kinase, domain 1"/>
    <property type="match status" value="1"/>
</dbReference>
<evidence type="ECO:0000256" key="13">
    <source>
        <dbReference type="ARBA" id="ARBA00023136"/>
    </source>
</evidence>
<evidence type="ECO:0000256" key="1">
    <source>
        <dbReference type="ARBA" id="ARBA00004251"/>
    </source>
</evidence>
<dbReference type="InterPro" id="IPR008271">
    <property type="entry name" value="Ser/Thr_kinase_AS"/>
</dbReference>
<evidence type="ECO:0000256" key="3">
    <source>
        <dbReference type="ARBA" id="ARBA00010217"/>
    </source>
</evidence>
<dbReference type="AlphaFoldDB" id="A0A6V7QUZ3"/>
<sequence length="288" mass="32733">MHVDVILCIIAARRIEAGRMEQPVAEAPNVSASSPHKDSENGTGLEAPMFDFNIIVAATNNFSDVLVCSVIQFWWLLQGRLPNGQEIAIKRLSKRSSQGVDEFTNEVKLISKLQHRNLVRLLGCCTYGGEKLLIYELMPNKSLDFFLFDANKKGLLDWKRRYRIIQGVARGLVYLHRDSRLRIIHRDLKASNVLLDEEFNPKISDFGMARDFGGDQFQAITNRIVGTFGYMSPEYAMEGKFSEKSDVFSFGVLLLEIVSGRKNSSLLPDDEQSLNLLGHAWMMWKENR</sequence>
<evidence type="ECO:0000313" key="17">
    <source>
        <dbReference type="EMBL" id="CAD1846768.1"/>
    </source>
</evidence>
<keyword evidence="6" id="KW-0808">Transferase</keyword>
<dbReference type="InterPro" id="IPR000719">
    <property type="entry name" value="Prot_kinase_dom"/>
</dbReference>
<dbReference type="GO" id="GO:0004674">
    <property type="term" value="F:protein serine/threonine kinase activity"/>
    <property type="evidence" value="ECO:0007669"/>
    <property type="project" value="UniProtKB-KW"/>
</dbReference>
<keyword evidence="15" id="KW-0325">Glycoprotein</keyword>
<keyword evidence="14" id="KW-0675">Receptor</keyword>